<reference evidence="3" key="2">
    <citation type="journal article" date="2022" name="Nat. Microbiol.">
        <title>RNA viromes from terrestrial sites across China expand environmental viral diversity.</title>
        <authorList>
            <person name="Chiapello M."/>
            <person name="Rodriguez-Romero J."/>
            <person name="Ayllon M.A."/>
            <person name="Turina M."/>
        </authorList>
    </citation>
    <scope>NUCLEOTIDE SEQUENCE</scope>
    <source>
        <strain evidence="3">277-k141_11656</strain>
    </source>
</reference>
<feature type="region of interest" description="Disordered" evidence="1">
    <location>
        <begin position="92"/>
        <end position="139"/>
    </location>
</feature>
<keyword evidence="2" id="KW-0812">Transmembrane</keyword>
<evidence type="ECO:0000313" key="3">
    <source>
        <dbReference type="EMBL" id="UOL48996.1"/>
    </source>
</evidence>
<evidence type="ECO:0000313" key="4">
    <source>
        <dbReference type="Proteomes" id="UP001060145"/>
    </source>
</evidence>
<keyword evidence="4" id="KW-1185">Reference proteome</keyword>
<evidence type="ECO:0000256" key="2">
    <source>
        <dbReference type="SAM" id="Phobius"/>
    </source>
</evidence>
<name>A0ABY4DC92_9VIRU</name>
<sequence length="139" mass="14988">MIVAACYSWWTQRRFASCARYTTWLRSFSFPARTQRPGNKSMSSSPLITESNHHPLTGIVTTSTATLLGISISGILALAIVFSLTVISMKSGASPVTPESSITILPTPSNGQQTQSRLESESSTPNSGETSMDLEQFPT</sequence>
<organism evidence="3 4">
    <name type="scientific">Leviviridae sp</name>
    <dbReference type="NCBI Taxonomy" id="2027243"/>
    <lineage>
        <taxon>Viruses</taxon>
        <taxon>Riboviria</taxon>
        <taxon>Orthornavirae</taxon>
        <taxon>Lenarviricota</taxon>
        <taxon>Leviviricetes</taxon>
        <taxon>Norzivirales</taxon>
        <taxon>Fiersviridae</taxon>
    </lineage>
</organism>
<protein>
    <submittedName>
        <fullName evidence="3">Lysis protein</fullName>
    </submittedName>
</protein>
<reference evidence="3" key="1">
    <citation type="submission" date="2021-05" db="EMBL/GenBank/DDBJ databases">
        <authorList>
            <person name="Chen Y.-M."/>
            <person name="Zhang Y.-Z."/>
        </authorList>
    </citation>
    <scope>NUCLEOTIDE SEQUENCE</scope>
    <source>
        <strain evidence="3">277-k141_11656</strain>
    </source>
</reference>
<feature type="transmembrane region" description="Helical" evidence="2">
    <location>
        <begin position="65"/>
        <end position="87"/>
    </location>
</feature>
<keyword evidence="2" id="KW-1133">Transmembrane helix</keyword>
<proteinExistence type="predicted"/>
<dbReference type="Proteomes" id="UP001060145">
    <property type="component" value="Segment"/>
</dbReference>
<evidence type="ECO:0000256" key="1">
    <source>
        <dbReference type="SAM" id="MobiDB-lite"/>
    </source>
</evidence>
<dbReference type="EMBL" id="MZ679491">
    <property type="protein sequence ID" value="UOL48996.1"/>
    <property type="molecule type" value="Genomic_RNA"/>
</dbReference>
<accession>A0ABY4DC92</accession>
<feature type="compositionally biased region" description="Polar residues" evidence="1">
    <location>
        <begin position="97"/>
        <end position="130"/>
    </location>
</feature>
<keyword evidence="2" id="KW-0472">Membrane</keyword>